<dbReference type="PROSITE" id="PS50949">
    <property type="entry name" value="HTH_GNTR"/>
    <property type="match status" value="1"/>
</dbReference>
<evidence type="ECO:0000256" key="2">
    <source>
        <dbReference type="ARBA" id="ARBA00023125"/>
    </source>
</evidence>
<evidence type="ECO:0000256" key="3">
    <source>
        <dbReference type="ARBA" id="ARBA00023163"/>
    </source>
</evidence>
<dbReference type="InterPro" id="IPR036390">
    <property type="entry name" value="WH_DNA-bd_sf"/>
</dbReference>
<dbReference type="GO" id="GO:0045892">
    <property type="term" value="P:negative regulation of DNA-templated transcription"/>
    <property type="evidence" value="ECO:0007669"/>
    <property type="project" value="TreeGrafter"/>
</dbReference>
<comment type="caution">
    <text evidence="5">The sequence shown here is derived from an EMBL/GenBank/DDBJ whole genome shotgun (WGS) entry which is preliminary data.</text>
</comment>
<dbReference type="EMBL" id="JACHJN010000009">
    <property type="protein sequence ID" value="MBB5958983.1"/>
    <property type="molecule type" value="Genomic_DNA"/>
</dbReference>
<feature type="domain" description="HTH gntR-type" evidence="4">
    <location>
        <begin position="8"/>
        <end position="76"/>
    </location>
</feature>
<gene>
    <name evidence="5" type="ORF">FHS29_005592</name>
</gene>
<sequence length="122" mass="12911">MDLEASPGHPYQQVAAKIASKIAGGDLRPGERLAPVRQLAAEYGTTNATVQRSLAVLVEEGWITRIPNVGVYVRNPDATAPPVTTADVMKALDDLGSAVADLRQRVERLEGGGAAPVDQQPR</sequence>
<evidence type="ECO:0000259" key="4">
    <source>
        <dbReference type="PROSITE" id="PS50949"/>
    </source>
</evidence>
<keyword evidence="6" id="KW-1185">Reference proteome</keyword>
<dbReference type="RefSeq" id="WP_184695433.1">
    <property type="nucleotide sequence ID" value="NZ_JACHJN010000009.1"/>
</dbReference>
<dbReference type="Pfam" id="PF00392">
    <property type="entry name" value="GntR"/>
    <property type="match status" value="1"/>
</dbReference>
<keyword evidence="3" id="KW-0804">Transcription</keyword>
<dbReference type="InterPro" id="IPR000524">
    <property type="entry name" value="Tscrpt_reg_HTH_GntR"/>
</dbReference>
<evidence type="ECO:0000313" key="6">
    <source>
        <dbReference type="Proteomes" id="UP000547510"/>
    </source>
</evidence>
<name>A0A841CPZ6_9PSEU</name>
<accession>A0A841CPZ6</accession>
<dbReference type="SMART" id="SM00345">
    <property type="entry name" value="HTH_GNTR"/>
    <property type="match status" value="1"/>
</dbReference>
<protein>
    <submittedName>
        <fullName evidence="5">DNA-binding GntR family transcriptional regulator</fullName>
    </submittedName>
</protein>
<keyword evidence="2 5" id="KW-0238">DNA-binding</keyword>
<dbReference type="PANTHER" id="PTHR44846">
    <property type="entry name" value="MANNOSYL-D-GLYCERATE TRANSPORT/METABOLISM SYSTEM REPRESSOR MNGR-RELATED"/>
    <property type="match status" value="1"/>
</dbReference>
<dbReference type="GO" id="GO:0003677">
    <property type="term" value="F:DNA binding"/>
    <property type="evidence" value="ECO:0007669"/>
    <property type="project" value="UniProtKB-KW"/>
</dbReference>
<dbReference type="AlphaFoldDB" id="A0A841CPZ6"/>
<dbReference type="InterPro" id="IPR036388">
    <property type="entry name" value="WH-like_DNA-bd_sf"/>
</dbReference>
<proteinExistence type="predicted"/>
<evidence type="ECO:0000313" key="5">
    <source>
        <dbReference type="EMBL" id="MBB5958983.1"/>
    </source>
</evidence>
<dbReference type="PANTHER" id="PTHR44846:SF17">
    <property type="entry name" value="GNTR-FAMILY TRANSCRIPTIONAL REGULATOR"/>
    <property type="match status" value="1"/>
</dbReference>
<dbReference type="Gene3D" id="1.10.10.10">
    <property type="entry name" value="Winged helix-like DNA-binding domain superfamily/Winged helix DNA-binding domain"/>
    <property type="match status" value="1"/>
</dbReference>
<dbReference type="Proteomes" id="UP000547510">
    <property type="component" value="Unassembled WGS sequence"/>
</dbReference>
<reference evidence="5 6" key="1">
    <citation type="submission" date="2020-08" db="EMBL/GenBank/DDBJ databases">
        <title>Genomic Encyclopedia of Type Strains, Phase III (KMG-III): the genomes of soil and plant-associated and newly described type strains.</title>
        <authorList>
            <person name="Whitman W."/>
        </authorList>
    </citation>
    <scope>NUCLEOTIDE SEQUENCE [LARGE SCALE GENOMIC DNA]</scope>
    <source>
        <strain evidence="5 6">CECT 8640</strain>
    </source>
</reference>
<keyword evidence="1" id="KW-0805">Transcription regulation</keyword>
<dbReference type="InterPro" id="IPR050679">
    <property type="entry name" value="Bact_HTH_transcr_reg"/>
</dbReference>
<dbReference type="SUPFAM" id="SSF46785">
    <property type="entry name" value="Winged helix' DNA-binding domain"/>
    <property type="match status" value="1"/>
</dbReference>
<organism evidence="5 6">
    <name type="scientific">Saccharothrix tamanrassetensis</name>
    <dbReference type="NCBI Taxonomy" id="1051531"/>
    <lineage>
        <taxon>Bacteria</taxon>
        <taxon>Bacillati</taxon>
        <taxon>Actinomycetota</taxon>
        <taxon>Actinomycetes</taxon>
        <taxon>Pseudonocardiales</taxon>
        <taxon>Pseudonocardiaceae</taxon>
        <taxon>Saccharothrix</taxon>
    </lineage>
</organism>
<evidence type="ECO:0000256" key="1">
    <source>
        <dbReference type="ARBA" id="ARBA00023015"/>
    </source>
</evidence>
<dbReference type="CDD" id="cd07377">
    <property type="entry name" value="WHTH_GntR"/>
    <property type="match status" value="1"/>
</dbReference>
<dbReference type="GO" id="GO:0003700">
    <property type="term" value="F:DNA-binding transcription factor activity"/>
    <property type="evidence" value="ECO:0007669"/>
    <property type="project" value="InterPro"/>
</dbReference>